<comment type="caution">
    <text evidence="2">The sequence shown here is derived from an EMBL/GenBank/DDBJ whole genome shotgun (WGS) entry which is preliminary data.</text>
</comment>
<proteinExistence type="predicted"/>
<keyword evidence="3" id="KW-1185">Reference proteome</keyword>
<dbReference type="RefSeq" id="WP_120058820.1">
    <property type="nucleotide sequence ID" value="NZ_QYRP01000002.1"/>
</dbReference>
<keyword evidence="1" id="KW-0812">Transmembrane</keyword>
<dbReference type="OrthoDB" id="3780094at2"/>
<evidence type="ECO:0000256" key="1">
    <source>
        <dbReference type="SAM" id="Phobius"/>
    </source>
</evidence>
<dbReference type="EMBL" id="QYRP01000002">
    <property type="protein sequence ID" value="RJS44931.1"/>
    <property type="molecule type" value="Genomic_DNA"/>
</dbReference>
<sequence>MRERLAALRGRRRSRDEQGVVAIMVALVMVTVLTGFASFALDIGYKRMASRDMQAVADIVAMDMARELNGSATATLVGSSWDAKVGTSLSHQGGALGDALTVKTCTASQVAAKKAVLATTGICAFPGILNADGTFSASGAAPATHVKVLTRTSVDYLLPVFSESGSTARSAVASAETMACFMLGSYAARVNAGDSALLGPLLGAIDSDLNLSLLSYQGLAGANVELGAIAADLGLGTVDELATTSVTLGNFYLAMAHVLRNGGNAVQADLLESISAKVGTLALKVGDLIDLTTAGSSALDASFNALDLLTGAAQVANGDYGVSVSQLGINIPSVSNLAGNLHITEQPKWKCGDSVTGTAAADAAHSTQFDLNLGGTLISLPPILGAATTTTGLDVQLSAASASGWLRDVRCGPATTADPEGITVDVQTGLATASVGVPIRIAGDVSIGLLSVYRIDLNLLISTKLTPYDNSQSIEYKVPPQTYGQPKSTVNNALPMPTATVALDPSKTQSVRLLGGLLGLPGIELGPIATVLNPVLSAVTSSIVTPIVTPIVNSVNSLLLNQLAPMLGLKLGGADLYLLPRPNCSTPALRG</sequence>
<keyword evidence="1" id="KW-0472">Membrane</keyword>
<feature type="transmembrane region" description="Helical" evidence="1">
    <location>
        <begin position="20"/>
        <end position="41"/>
    </location>
</feature>
<evidence type="ECO:0000313" key="2">
    <source>
        <dbReference type="EMBL" id="RJS44931.1"/>
    </source>
</evidence>
<gene>
    <name evidence="2" type="ORF">D4739_00840</name>
</gene>
<name>A0A3A5H4W1_9ACTN</name>
<evidence type="ECO:0000313" key="3">
    <source>
        <dbReference type="Proteomes" id="UP000276542"/>
    </source>
</evidence>
<organism evidence="2 3">
    <name type="scientific">Nocardioides cavernaquae</name>
    <dbReference type="NCBI Taxonomy" id="2321396"/>
    <lineage>
        <taxon>Bacteria</taxon>
        <taxon>Bacillati</taxon>
        <taxon>Actinomycetota</taxon>
        <taxon>Actinomycetes</taxon>
        <taxon>Propionibacteriales</taxon>
        <taxon>Nocardioidaceae</taxon>
        <taxon>Nocardioides</taxon>
    </lineage>
</organism>
<protein>
    <submittedName>
        <fullName evidence="2">Uncharacterized protein</fullName>
    </submittedName>
</protein>
<dbReference type="AlphaFoldDB" id="A0A3A5H4W1"/>
<reference evidence="3" key="1">
    <citation type="submission" date="2018-09" db="EMBL/GenBank/DDBJ databases">
        <authorList>
            <person name="Zhu H."/>
        </authorList>
    </citation>
    <scope>NUCLEOTIDE SEQUENCE [LARGE SCALE GENOMIC DNA]</scope>
    <source>
        <strain evidence="3">K1W22B-1</strain>
    </source>
</reference>
<keyword evidence="1" id="KW-1133">Transmembrane helix</keyword>
<dbReference type="Proteomes" id="UP000276542">
    <property type="component" value="Unassembled WGS sequence"/>
</dbReference>
<accession>A0A3A5H4W1</accession>